<comment type="caution">
    <text evidence="6">The sequence shown here is derived from an EMBL/GenBank/DDBJ whole genome shotgun (WGS) entry which is preliminary data.</text>
</comment>
<evidence type="ECO:0000256" key="1">
    <source>
        <dbReference type="ARBA" id="ARBA00004613"/>
    </source>
</evidence>
<gene>
    <name evidence="6" type="primary">jg21528</name>
    <name evidence="6" type="ORF">PAEG_LOCUS16225</name>
</gene>
<evidence type="ECO:0000256" key="3">
    <source>
        <dbReference type="ARBA" id="ARBA00022525"/>
    </source>
</evidence>
<feature type="domain" description="Lipase" evidence="5">
    <location>
        <begin position="26"/>
        <end position="164"/>
    </location>
</feature>
<dbReference type="GO" id="GO:0017171">
    <property type="term" value="F:serine hydrolase activity"/>
    <property type="evidence" value="ECO:0007669"/>
    <property type="project" value="TreeGrafter"/>
</dbReference>
<protein>
    <submittedName>
        <fullName evidence="6">Jg21528 protein</fullName>
    </submittedName>
</protein>
<comment type="similarity">
    <text evidence="2 4">Belongs to the AB hydrolase superfamily. Lipase family.</text>
</comment>
<dbReference type="PANTHER" id="PTHR11610">
    <property type="entry name" value="LIPASE"/>
    <property type="match status" value="1"/>
</dbReference>
<evidence type="ECO:0000313" key="6">
    <source>
        <dbReference type="EMBL" id="CAH2239524.1"/>
    </source>
</evidence>
<evidence type="ECO:0000313" key="7">
    <source>
        <dbReference type="Proteomes" id="UP000838756"/>
    </source>
</evidence>
<dbReference type="AlphaFoldDB" id="A0A8S4RME3"/>
<dbReference type="EMBL" id="CAKXAJ010025439">
    <property type="protein sequence ID" value="CAH2239524.1"/>
    <property type="molecule type" value="Genomic_DNA"/>
</dbReference>
<dbReference type="InterPro" id="IPR013818">
    <property type="entry name" value="Lipase"/>
</dbReference>
<dbReference type="PRINTS" id="PR00821">
    <property type="entry name" value="TAGLIPASE"/>
</dbReference>
<dbReference type="OrthoDB" id="199913at2759"/>
<evidence type="ECO:0000259" key="5">
    <source>
        <dbReference type="Pfam" id="PF00151"/>
    </source>
</evidence>
<dbReference type="GO" id="GO:0005615">
    <property type="term" value="C:extracellular space"/>
    <property type="evidence" value="ECO:0007669"/>
    <property type="project" value="TreeGrafter"/>
</dbReference>
<evidence type="ECO:0000256" key="2">
    <source>
        <dbReference type="ARBA" id="ARBA00010701"/>
    </source>
</evidence>
<reference evidence="6" key="1">
    <citation type="submission" date="2022-03" db="EMBL/GenBank/DDBJ databases">
        <authorList>
            <person name="Lindestad O."/>
        </authorList>
    </citation>
    <scope>NUCLEOTIDE SEQUENCE</scope>
</reference>
<name>A0A8S4RME3_9NEOP</name>
<evidence type="ECO:0000256" key="4">
    <source>
        <dbReference type="RuleBase" id="RU004262"/>
    </source>
</evidence>
<dbReference type="SUPFAM" id="SSF53474">
    <property type="entry name" value="alpha/beta-Hydrolases"/>
    <property type="match status" value="2"/>
</dbReference>
<dbReference type="CDD" id="cd00707">
    <property type="entry name" value="Pancreat_lipase_like"/>
    <property type="match status" value="1"/>
</dbReference>
<accession>A0A8S4RME3</accession>
<organism evidence="6 7">
    <name type="scientific">Pararge aegeria aegeria</name>
    <dbReference type="NCBI Taxonomy" id="348720"/>
    <lineage>
        <taxon>Eukaryota</taxon>
        <taxon>Metazoa</taxon>
        <taxon>Ecdysozoa</taxon>
        <taxon>Arthropoda</taxon>
        <taxon>Hexapoda</taxon>
        <taxon>Insecta</taxon>
        <taxon>Pterygota</taxon>
        <taxon>Neoptera</taxon>
        <taxon>Endopterygota</taxon>
        <taxon>Lepidoptera</taxon>
        <taxon>Glossata</taxon>
        <taxon>Ditrysia</taxon>
        <taxon>Papilionoidea</taxon>
        <taxon>Nymphalidae</taxon>
        <taxon>Satyrinae</taxon>
        <taxon>Satyrini</taxon>
        <taxon>Parargina</taxon>
        <taxon>Pararge</taxon>
    </lineage>
</organism>
<dbReference type="Pfam" id="PF00151">
    <property type="entry name" value="Lipase"/>
    <property type="match status" value="2"/>
</dbReference>
<dbReference type="InterPro" id="IPR033906">
    <property type="entry name" value="Lipase_N"/>
</dbReference>
<keyword evidence="3" id="KW-0964">Secreted</keyword>
<dbReference type="Proteomes" id="UP000838756">
    <property type="component" value="Unassembled WGS sequence"/>
</dbReference>
<keyword evidence="7" id="KW-1185">Reference proteome</keyword>
<sequence length="504" mass="54759">MFYSNPQHHDLLSWGISTHSFNLGPTQIVFHLFTRQNPTQSQPLLPSQASLLASGFQYDRPTVLTIHSHGPGVAGNFNAHVVSAYLAVQDINVLAVDWSPGSSTYTTGLASIPQVGRVVAQFVNLLSNDFGYNTANIHIVGVGLGGHAAGIAARMINGNVPRIIATVKMLKLLSFIYVLCLGISSALPTDIILKNQDDGPRYQYADDSNGAIHLVDLWLSLGDILNVARYNPDSSNVYHLFTRANPSVSQPLVNNNAGLLTRSNYNRNRRTIVLIHGWLNSATSDFNTVLVPALLRAEDLNVIVVDWSRGANAIRYREANENTVSSGGAVARFITWLNQQSGSTLAQYHIIGHGLGGHQAGVVGRNLQRQVPYITGLDPALLGWATNFNKFHRTDGQYTEVIHTNYGMYGYIADLGHMDFYPNGGISMPGCDSNACDHARAFFYMAESITSGGFTGRQCLNYYAAVLMMCSGPRTSRMGGLIPKRGSTGVFLLETNANPPFSQG</sequence>
<dbReference type="Gene3D" id="3.40.50.1820">
    <property type="entry name" value="alpha/beta hydrolase"/>
    <property type="match status" value="2"/>
</dbReference>
<dbReference type="GO" id="GO:0016298">
    <property type="term" value="F:lipase activity"/>
    <property type="evidence" value="ECO:0007669"/>
    <property type="project" value="InterPro"/>
</dbReference>
<comment type="subcellular location">
    <subcellularLocation>
        <location evidence="1">Secreted</location>
    </subcellularLocation>
</comment>
<dbReference type="InterPro" id="IPR000734">
    <property type="entry name" value="TAG_lipase"/>
</dbReference>
<dbReference type="GO" id="GO:0016042">
    <property type="term" value="P:lipid catabolic process"/>
    <property type="evidence" value="ECO:0007669"/>
    <property type="project" value="TreeGrafter"/>
</dbReference>
<proteinExistence type="inferred from homology"/>
<dbReference type="PANTHER" id="PTHR11610:SF173">
    <property type="entry name" value="LIPASE DOMAIN-CONTAINING PROTEIN-RELATED"/>
    <property type="match status" value="1"/>
</dbReference>
<dbReference type="InterPro" id="IPR029058">
    <property type="entry name" value="AB_hydrolase_fold"/>
</dbReference>
<feature type="domain" description="Lipase" evidence="5">
    <location>
        <begin position="238"/>
        <end position="501"/>
    </location>
</feature>